<accession>A0A382RC21</accession>
<keyword evidence="1" id="KW-0472">Membrane</keyword>
<keyword evidence="1" id="KW-1133">Transmembrane helix</keyword>
<name>A0A382RC21_9ZZZZ</name>
<gene>
    <name evidence="2" type="ORF">METZ01_LOCUS348060</name>
</gene>
<feature type="transmembrane region" description="Helical" evidence="1">
    <location>
        <begin position="61"/>
        <end position="80"/>
    </location>
</feature>
<proteinExistence type="predicted"/>
<protein>
    <submittedName>
        <fullName evidence="2">Uncharacterized protein</fullName>
    </submittedName>
</protein>
<feature type="transmembrane region" description="Helical" evidence="1">
    <location>
        <begin position="86"/>
        <end position="105"/>
    </location>
</feature>
<dbReference type="EMBL" id="UINC01120612">
    <property type="protein sequence ID" value="SVC95206.1"/>
    <property type="molecule type" value="Genomic_DNA"/>
</dbReference>
<evidence type="ECO:0000256" key="1">
    <source>
        <dbReference type="SAM" id="Phobius"/>
    </source>
</evidence>
<keyword evidence="1" id="KW-0812">Transmembrane</keyword>
<sequence length="115" mass="12800">MTVGCVTSWIAISIMFAPAAQLEILLGMVMPLFVASWSLVFTERAYRRDPSSLTPFMLKAFIGKIMVIGLYVVLIVGILALKAAPFIFSFTAYFVALHFFEALCLRRLFRAAVAQ</sequence>
<dbReference type="AlphaFoldDB" id="A0A382RC21"/>
<feature type="transmembrane region" description="Helical" evidence="1">
    <location>
        <begin position="24"/>
        <end position="41"/>
    </location>
</feature>
<organism evidence="2">
    <name type="scientific">marine metagenome</name>
    <dbReference type="NCBI Taxonomy" id="408172"/>
    <lineage>
        <taxon>unclassified sequences</taxon>
        <taxon>metagenomes</taxon>
        <taxon>ecological metagenomes</taxon>
    </lineage>
</organism>
<reference evidence="2" key="1">
    <citation type="submission" date="2018-05" db="EMBL/GenBank/DDBJ databases">
        <authorList>
            <person name="Lanie J.A."/>
            <person name="Ng W.-L."/>
            <person name="Kazmierczak K.M."/>
            <person name="Andrzejewski T.M."/>
            <person name="Davidsen T.M."/>
            <person name="Wayne K.J."/>
            <person name="Tettelin H."/>
            <person name="Glass J.I."/>
            <person name="Rusch D."/>
            <person name="Podicherti R."/>
            <person name="Tsui H.-C.T."/>
            <person name="Winkler M.E."/>
        </authorList>
    </citation>
    <scope>NUCLEOTIDE SEQUENCE</scope>
</reference>
<evidence type="ECO:0000313" key="2">
    <source>
        <dbReference type="EMBL" id="SVC95206.1"/>
    </source>
</evidence>